<dbReference type="NCBIfam" id="TIGR02361">
    <property type="entry name" value="dak_ATP"/>
    <property type="match status" value="1"/>
</dbReference>
<dbReference type="Pfam" id="PF02734">
    <property type="entry name" value="Dak2"/>
    <property type="match status" value="1"/>
</dbReference>
<dbReference type="CDD" id="cd12148">
    <property type="entry name" value="fungal_TF_MHR"/>
    <property type="match status" value="1"/>
</dbReference>
<dbReference type="Pfam" id="PF02733">
    <property type="entry name" value="Dak1"/>
    <property type="match status" value="1"/>
</dbReference>
<dbReference type="GO" id="GO:0004371">
    <property type="term" value="F:glycerone kinase activity"/>
    <property type="evidence" value="ECO:0007669"/>
    <property type="project" value="UniProtKB-EC"/>
</dbReference>
<dbReference type="GO" id="GO:0050354">
    <property type="term" value="F:triokinase activity"/>
    <property type="evidence" value="ECO:0007669"/>
    <property type="project" value="UniProtKB-EC"/>
</dbReference>
<dbReference type="CDD" id="cd00067">
    <property type="entry name" value="GAL4"/>
    <property type="match status" value="1"/>
</dbReference>
<dbReference type="GO" id="GO:0005829">
    <property type="term" value="C:cytosol"/>
    <property type="evidence" value="ECO:0007669"/>
    <property type="project" value="TreeGrafter"/>
</dbReference>
<evidence type="ECO:0000256" key="6">
    <source>
        <dbReference type="ARBA" id="ARBA00022777"/>
    </source>
</evidence>
<feature type="region of interest" description="Disordered" evidence="14">
    <location>
        <begin position="658"/>
        <end position="741"/>
    </location>
</feature>
<dbReference type="GO" id="GO:0005524">
    <property type="term" value="F:ATP binding"/>
    <property type="evidence" value="ECO:0007669"/>
    <property type="project" value="UniProtKB-KW"/>
</dbReference>
<dbReference type="FunFam" id="3.40.50.10440:FF:000001">
    <property type="entry name" value="Dihydroxyacetone kinase, DhaK subunit"/>
    <property type="match status" value="1"/>
</dbReference>
<evidence type="ECO:0000259" key="17">
    <source>
        <dbReference type="PROSITE" id="PS51481"/>
    </source>
</evidence>
<evidence type="ECO:0000313" key="19">
    <source>
        <dbReference type="Proteomes" id="UP000777438"/>
    </source>
</evidence>
<feature type="binding site" evidence="13">
    <location>
        <position position="78"/>
    </location>
    <ligand>
        <name>substrate</name>
    </ligand>
</feature>
<gene>
    <name evidence="18" type="ORF">B0T10DRAFT_412340</name>
</gene>
<evidence type="ECO:0000256" key="5">
    <source>
        <dbReference type="ARBA" id="ARBA00022741"/>
    </source>
</evidence>
<dbReference type="InterPro" id="IPR021858">
    <property type="entry name" value="Fun_TF"/>
</dbReference>
<feature type="binding site" evidence="13">
    <location>
        <position position="83"/>
    </location>
    <ligand>
        <name>substrate</name>
    </ligand>
</feature>
<dbReference type="InterPro" id="IPR004006">
    <property type="entry name" value="DhaK_dom"/>
</dbReference>
<evidence type="ECO:0000256" key="11">
    <source>
        <dbReference type="ARBA" id="ARBA00048898"/>
    </source>
</evidence>
<evidence type="ECO:0000256" key="8">
    <source>
        <dbReference type="ARBA" id="ARBA00022840"/>
    </source>
</evidence>
<dbReference type="SUPFAM" id="SSF101473">
    <property type="entry name" value="DhaL-like"/>
    <property type="match status" value="1"/>
</dbReference>
<keyword evidence="7" id="KW-0319">Glycerol metabolism</keyword>
<comment type="catalytic activity">
    <reaction evidence="11">
        <text>dihydroxyacetone + ATP = dihydroxyacetone phosphate + ADP + H(+)</text>
        <dbReference type="Rhea" id="RHEA:15773"/>
        <dbReference type="ChEBI" id="CHEBI:15378"/>
        <dbReference type="ChEBI" id="CHEBI:16016"/>
        <dbReference type="ChEBI" id="CHEBI:30616"/>
        <dbReference type="ChEBI" id="CHEBI:57642"/>
        <dbReference type="ChEBI" id="CHEBI:456216"/>
        <dbReference type="EC" id="2.7.1.29"/>
    </reaction>
</comment>
<feature type="region of interest" description="Disordered" evidence="14">
    <location>
        <begin position="801"/>
        <end position="844"/>
    </location>
</feature>
<evidence type="ECO:0000256" key="7">
    <source>
        <dbReference type="ARBA" id="ARBA00022798"/>
    </source>
</evidence>
<comment type="function">
    <text evidence="1">Catalyzes both the phosphorylation of dihydroxyacetone and of glyceraldehyde.</text>
</comment>
<comment type="caution">
    <text evidence="18">The sequence shown here is derived from an EMBL/GenBank/DDBJ whole genome shotgun (WGS) entry which is preliminary data.</text>
</comment>
<dbReference type="Pfam" id="PF11951">
    <property type="entry name" value="Fungal_trans_2"/>
    <property type="match status" value="1"/>
</dbReference>
<feature type="compositionally biased region" description="Polar residues" evidence="14">
    <location>
        <begin position="684"/>
        <end position="715"/>
    </location>
</feature>
<dbReference type="InterPro" id="IPR004007">
    <property type="entry name" value="DhaL_dom"/>
</dbReference>
<evidence type="ECO:0000256" key="4">
    <source>
        <dbReference type="ARBA" id="ARBA00022679"/>
    </source>
</evidence>
<feature type="active site" description="Tele-hemiaminal-histidine intermediate" evidence="12">
    <location>
        <position position="190"/>
    </location>
</feature>
<reference evidence="18 19" key="1">
    <citation type="journal article" date="2021" name="Nat. Commun.">
        <title>Genetic determinants of endophytism in the Arabidopsis root mycobiome.</title>
        <authorList>
            <person name="Mesny F."/>
            <person name="Miyauchi S."/>
            <person name="Thiergart T."/>
            <person name="Pickel B."/>
            <person name="Atanasova L."/>
            <person name="Karlsson M."/>
            <person name="Huettel B."/>
            <person name="Barry K.W."/>
            <person name="Haridas S."/>
            <person name="Chen C."/>
            <person name="Bauer D."/>
            <person name="Andreopoulos W."/>
            <person name="Pangilinan J."/>
            <person name="LaButti K."/>
            <person name="Riley R."/>
            <person name="Lipzen A."/>
            <person name="Clum A."/>
            <person name="Drula E."/>
            <person name="Henrissat B."/>
            <person name="Kohler A."/>
            <person name="Grigoriev I.V."/>
            <person name="Martin F.M."/>
            <person name="Hacquard S."/>
        </authorList>
    </citation>
    <scope>NUCLEOTIDE SEQUENCE [LARGE SCALE GENOMIC DNA]</scope>
    <source>
        <strain evidence="18 19">MPI-CAGE-CH-0241</strain>
    </source>
</reference>
<comment type="catalytic activity">
    <reaction evidence="10">
        <text>D-glyceraldehyde + ATP = D-glyceraldehyde 3-phosphate + ADP + H(+)</text>
        <dbReference type="Rhea" id="RHEA:13941"/>
        <dbReference type="ChEBI" id="CHEBI:15378"/>
        <dbReference type="ChEBI" id="CHEBI:17378"/>
        <dbReference type="ChEBI" id="CHEBI:30616"/>
        <dbReference type="ChEBI" id="CHEBI:59776"/>
        <dbReference type="ChEBI" id="CHEBI:456216"/>
        <dbReference type="EC" id="2.7.1.28"/>
    </reaction>
</comment>
<feature type="non-terminal residue" evidence="18">
    <location>
        <position position="1220"/>
    </location>
</feature>
<protein>
    <submittedName>
        <fullName evidence="18">Dak1 domain-containing protein</fullName>
    </submittedName>
</protein>
<dbReference type="GO" id="GO:0008270">
    <property type="term" value="F:zinc ion binding"/>
    <property type="evidence" value="ECO:0007669"/>
    <property type="project" value="InterPro"/>
</dbReference>
<dbReference type="PANTHER" id="PTHR28629:SF4">
    <property type="entry name" value="TRIOKINASE_FMN CYCLASE"/>
    <property type="match status" value="1"/>
</dbReference>
<dbReference type="GO" id="GO:0019563">
    <property type="term" value="P:glycerol catabolic process"/>
    <property type="evidence" value="ECO:0007669"/>
    <property type="project" value="TreeGrafter"/>
</dbReference>
<evidence type="ECO:0000256" key="10">
    <source>
        <dbReference type="ARBA" id="ARBA00047974"/>
    </source>
</evidence>
<dbReference type="PROSITE" id="PS00463">
    <property type="entry name" value="ZN2_CY6_FUNGAL_1"/>
    <property type="match status" value="1"/>
</dbReference>
<evidence type="ECO:0000259" key="16">
    <source>
        <dbReference type="PROSITE" id="PS51480"/>
    </source>
</evidence>
<name>A0A9P8VW18_9HYPO</name>
<dbReference type="SUPFAM" id="SSF82549">
    <property type="entry name" value="DAK1/DegV-like"/>
    <property type="match status" value="1"/>
</dbReference>
<dbReference type="PROSITE" id="PS51481">
    <property type="entry name" value="DHAK"/>
    <property type="match status" value="1"/>
</dbReference>
<evidence type="ECO:0000256" key="13">
    <source>
        <dbReference type="PIRSR" id="PIRSR612734-2"/>
    </source>
</evidence>
<sequence>RLTCPSVLYRRQTAEKGDKVVLVSGGGSGHEPAHAGYLGEGALDVVVAGEIFASPSASQILTGLKTVKSSKGSLLIVKNYTGDKLNFGLAAEKAKANGQNVNMVIVGDDVSVEGNSLVGQRGLAGVVFVHKISGAKAAKGASLDDVTAVAKKAASQMATVAASLDRCSVPGRSHQESLPSDQLEYGMGIHNEPGVKREAIPTLETTVQKALAMLFTPKANMWQPQQGQRVALLVNNLGGLSVLELGVIADEVVRQLGERNVKIDRSLVGTFVTSLDGPGFSATLLQLDDELVELLDAPTTAPAWPRSTHGWATDAEAVSKRETKVPAEESNDRETGVKVPTSLVKAIIDSVQKTTTQDEPKITEYDTLAGDGDCGETLLNGVNGLVKEFQSDHAETLDIGLVFRRTATTAERNMGGTSGAIYAIFLNAVANRLTELASSSSEVSHLIREGLHGGLDELCRYTPARIGHRTLMDALIPFVKAYGERAATLESAIAEANKGAEGTRQMAAALGRASYVGQDRFDEEGGIPDPGALGVVSILRGVEEVLKKQKRTRTRTGCLNCRRKKRKCDEGRPSCGTCYRRDEHCEWGLKITFRAENAQGLDGRHPSMRRMARKPAPKEFEILDVTSEVVADYHIPSPSFASEEDEELADDPVPAARNVAQQTPSKRPSSRIQRHHHRPDGFFQQPSPIDNASPTSQRQTESAVANLLYLSQSGHPQPLPHPRSQPQARPTPQPTPQPHVDIDPALQQVSLDPISMDMMNEYSYMEQMQAFTPEGSSEDGIFLPGSAYHELHSTLRNHLIQETRSNAPTRSTTPRYEADSSQHEPSTIEEEVEESVSAPDYQSAPTVSSLPLLSEEDECALWKNYFDEIAPWLDKFDRDRHFQHILPTMTKNHGYLRYSMLALSARQLELKETTPTDRSLALYQEAIHLLLPDLPTRSTAVIATCVILCVLEMLSCSPKAWQRHLDGCASLMEAVGINGFVGGTEQALFWCFARMDVCGGLISSVKTLIPISHWASKRTLEADVELFRTTKDFEQWANYAVYLIAQVLDLLAPLPSETLQAPTRNDPKFRARWMKLWKVICDWHHRRPAPLLPTMTIPSSNTSPFPTILFSNPAAISGNQLHHTASILMLQNQPPNVRLATKPRSILWHARQVCGISISNSHHGAWTNGIQPLWIAGRCMSHPSEHRAILELLERIERESGWGTRWRAEDLKEFWGDLGD</sequence>
<keyword evidence="8" id="KW-0067">ATP-binding</keyword>
<dbReference type="Gene3D" id="1.25.40.340">
    <property type="match status" value="1"/>
</dbReference>
<dbReference type="FunFam" id="1.25.40.340:FF:000001">
    <property type="entry name" value="Dihydroxyacetone kinase 1"/>
    <property type="match status" value="1"/>
</dbReference>
<dbReference type="SMART" id="SM00066">
    <property type="entry name" value="GAL4"/>
    <property type="match status" value="1"/>
</dbReference>
<evidence type="ECO:0000259" key="15">
    <source>
        <dbReference type="PROSITE" id="PS50048"/>
    </source>
</evidence>
<keyword evidence="5" id="KW-0547">Nucleotide-binding</keyword>
<feature type="compositionally biased region" description="Basic residues" evidence="14">
    <location>
        <begin position="668"/>
        <end position="678"/>
    </location>
</feature>
<dbReference type="PROSITE" id="PS50048">
    <property type="entry name" value="ZN2_CY6_FUNGAL_2"/>
    <property type="match status" value="1"/>
</dbReference>
<evidence type="ECO:0000256" key="9">
    <source>
        <dbReference type="ARBA" id="ARBA00023242"/>
    </source>
</evidence>
<feature type="compositionally biased region" description="Polar residues" evidence="14">
    <location>
        <begin position="801"/>
        <end position="814"/>
    </location>
</feature>
<dbReference type="OrthoDB" id="415590at2759"/>
<feature type="domain" description="DhaL" evidence="16">
    <location>
        <begin position="342"/>
        <end position="544"/>
    </location>
</feature>
<dbReference type="Pfam" id="PF00172">
    <property type="entry name" value="Zn_clus"/>
    <property type="match status" value="1"/>
</dbReference>
<dbReference type="Gene3D" id="3.30.1180.20">
    <property type="entry name" value="Dihydroxyacetone kinase, domain 2"/>
    <property type="match status" value="1"/>
</dbReference>
<evidence type="ECO:0000256" key="14">
    <source>
        <dbReference type="SAM" id="MobiDB-lite"/>
    </source>
</evidence>
<comment type="pathway">
    <text evidence="2">Polyol metabolism; glycerol fermentation; glycerone phosphate from glycerol (oxidative route): step 2/2.</text>
</comment>
<feature type="domain" description="DhaK" evidence="17">
    <location>
        <begin position="1"/>
        <end position="304"/>
    </location>
</feature>
<feature type="compositionally biased region" description="Pro residues" evidence="14">
    <location>
        <begin position="717"/>
        <end position="737"/>
    </location>
</feature>
<accession>A0A9P8VW18</accession>
<keyword evidence="4" id="KW-0808">Transferase</keyword>
<feature type="binding site" evidence="13">
    <location>
        <begin position="27"/>
        <end position="30"/>
    </location>
    <ligand>
        <name>substrate</name>
    </ligand>
</feature>
<evidence type="ECO:0000256" key="1">
    <source>
        <dbReference type="ARBA" id="ARBA00003264"/>
    </source>
</evidence>
<dbReference type="Proteomes" id="UP000777438">
    <property type="component" value="Unassembled WGS sequence"/>
</dbReference>
<dbReference type="EMBL" id="JAGPYM010000027">
    <property type="protein sequence ID" value="KAH6880072.1"/>
    <property type="molecule type" value="Genomic_DNA"/>
</dbReference>
<evidence type="ECO:0000256" key="2">
    <source>
        <dbReference type="ARBA" id="ARBA00004778"/>
    </source>
</evidence>
<dbReference type="SMART" id="SM01120">
    <property type="entry name" value="Dak2"/>
    <property type="match status" value="1"/>
</dbReference>
<evidence type="ECO:0000256" key="3">
    <source>
        <dbReference type="ARBA" id="ARBA00008757"/>
    </source>
</evidence>
<dbReference type="FunFam" id="3.30.1180.20:FF:000001">
    <property type="entry name" value="Dihydroxyacetone kinase 1"/>
    <property type="match status" value="1"/>
</dbReference>
<dbReference type="InterPro" id="IPR001138">
    <property type="entry name" value="Zn2Cys6_DnaBD"/>
</dbReference>
<dbReference type="Gene3D" id="4.10.240.10">
    <property type="entry name" value="Zn(2)-C6 fungal-type DNA-binding domain"/>
    <property type="match status" value="1"/>
</dbReference>
<dbReference type="InterPro" id="IPR050861">
    <property type="entry name" value="Dihydroxyacetone_Kinase"/>
</dbReference>
<comment type="similarity">
    <text evidence="3">Belongs to the dihydroxyacetone kinase (DAK) family.</text>
</comment>
<keyword evidence="6" id="KW-0418">Kinase</keyword>
<dbReference type="SUPFAM" id="SSF57701">
    <property type="entry name" value="Zn2/Cys6 DNA-binding domain"/>
    <property type="match status" value="1"/>
</dbReference>
<dbReference type="PROSITE" id="PS51480">
    <property type="entry name" value="DHAL"/>
    <property type="match status" value="1"/>
</dbReference>
<keyword evidence="19" id="KW-1185">Reference proteome</keyword>
<keyword evidence="9" id="KW-0539">Nucleus</keyword>
<dbReference type="AlphaFoldDB" id="A0A9P8VW18"/>
<evidence type="ECO:0000313" key="18">
    <source>
        <dbReference type="EMBL" id="KAH6880072.1"/>
    </source>
</evidence>
<feature type="domain" description="Zn(2)-C6 fungal-type" evidence="15">
    <location>
        <begin position="557"/>
        <end position="587"/>
    </location>
</feature>
<dbReference type="Gene3D" id="3.40.50.10440">
    <property type="entry name" value="Dihydroxyacetone kinase, domain 1"/>
    <property type="match status" value="1"/>
</dbReference>
<dbReference type="InterPro" id="IPR036117">
    <property type="entry name" value="DhaL_dom_sf"/>
</dbReference>
<dbReference type="GO" id="GO:0000981">
    <property type="term" value="F:DNA-binding transcription factor activity, RNA polymerase II-specific"/>
    <property type="evidence" value="ECO:0007669"/>
    <property type="project" value="InterPro"/>
</dbReference>
<dbReference type="InterPro" id="IPR036864">
    <property type="entry name" value="Zn2-C6_fun-type_DNA-bd_sf"/>
</dbReference>
<dbReference type="PANTHER" id="PTHR28629">
    <property type="entry name" value="TRIOKINASE/FMN CYCLASE"/>
    <property type="match status" value="1"/>
</dbReference>
<organism evidence="18 19">
    <name type="scientific">Thelonectria olida</name>
    <dbReference type="NCBI Taxonomy" id="1576542"/>
    <lineage>
        <taxon>Eukaryota</taxon>
        <taxon>Fungi</taxon>
        <taxon>Dikarya</taxon>
        <taxon>Ascomycota</taxon>
        <taxon>Pezizomycotina</taxon>
        <taxon>Sordariomycetes</taxon>
        <taxon>Hypocreomycetidae</taxon>
        <taxon>Hypocreales</taxon>
        <taxon>Nectriaceae</taxon>
        <taxon>Thelonectria</taxon>
    </lineage>
</organism>
<evidence type="ECO:0000256" key="12">
    <source>
        <dbReference type="PIRSR" id="PIRSR612734-1"/>
    </source>
</evidence>
<proteinExistence type="inferred from homology"/>
<dbReference type="InterPro" id="IPR012734">
    <property type="entry name" value="DhaK_ATP"/>
</dbReference>